<protein>
    <submittedName>
        <fullName evidence="1">Uncharacterized protein</fullName>
    </submittedName>
</protein>
<name>A0ABN8IWK1_9NEOP</name>
<reference evidence="1" key="1">
    <citation type="submission" date="2022-03" db="EMBL/GenBank/DDBJ databases">
        <authorList>
            <person name="Martin H S."/>
        </authorList>
    </citation>
    <scope>NUCLEOTIDE SEQUENCE</scope>
</reference>
<keyword evidence="2" id="KW-1185">Reference proteome</keyword>
<proteinExistence type="predicted"/>
<sequence length="123" mass="14062">MITIVGYPPLTLYRLTRLFAPEQYFTRPDSGRVYHLADTMQHGRSIAYPAHRPRQWGIRRSGDLDTRVCYLALGFGAQLRDSTVHHGRTGGRFPAFFTRNGTKKQEARLSNLPTVSREVIRST</sequence>
<feature type="non-terminal residue" evidence="1">
    <location>
        <position position="123"/>
    </location>
</feature>
<evidence type="ECO:0000313" key="1">
    <source>
        <dbReference type="EMBL" id="CAH2062813.1"/>
    </source>
</evidence>
<dbReference type="Proteomes" id="UP000837857">
    <property type="component" value="Chromosome 3"/>
</dbReference>
<dbReference type="EMBL" id="OW152815">
    <property type="protein sequence ID" value="CAH2062813.1"/>
    <property type="molecule type" value="Genomic_DNA"/>
</dbReference>
<accession>A0ABN8IWK1</accession>
<gene>
    <name evidence="1" type="ORF">IPOD504_LOCUS12202</name>
</gene>
<evidence type="ECO:0000313" key="2">
    <source>
        <dbReference type="Proteomes" id="UP000837857"/>
    </source>
</evidence>
<organism evidence="1 2">
    <name type="scientific">Iphiclides podalirius</name>
    <name type="common">scarce swallowtail</name>
    <dbReference type="NCBI Taxonomy" id="110791"/>
    <lineage>
        <taxon>Eukaryota</taxon>
        <taxon>Metazoa</taxon>
        <taxon>Ecdysozoa</taxon>
        <taxon>Arthropoda</taxon>
        <taxon>Hexapoda</taxon>
        <taxon>Insecta</taxon>
        <taxon>Pterygota</taxon>
        <taxon>Neoptera</taxon>
        <taxon>Endopterygota</taxon>
        <taxon>Lepidoptera</taxon>
        <taxon>Glossata</taxon>
        <taxon>Ditrysia</taxon>
        <taxon>Papilionoidea</taxon>
        <taxon>Papilionidae</taxon>
        <taxon>Papilioninae</taxon>
        <taxon>Iphiclides</taxon>
    </lineage>
</organism>